<evidence type="ECO:0000256" key="7">
    <source>
        <dbReference type="ARBA" id="ARBA00023242"/>
    </source>
</evidence>
<evidence type="ECO:0000259" key="11">
    <source>
        <dbReference type="Pfam" id="PF09377"/>
    </source>
</evidence>
<dbReference type="PROSITE" id="PS01267">
    <property type="entry name" value="UPF0023"/>
    <property type="match status" value="1"/>
</dbReference>
<evidence type="ECO:0000256" key="9">
    <source>
        <dbReference type="SAM" id="Coils"/>
    </source>
</evidence>
<dbReference type="PANTHER" id="PTHR10927:SF1">
    <property type="entry name" value="RIBOSOME MATURATION PROTEIN SBDS"/>
    <property type="match status" value="1"/>
</dbReference>
<name>A0ABM1EAL9_PRICU</name>
<evidence type="ECO:0000259" key="12">
    <source>
        <dbReference type="Pfam" id="PF20268"/>
    </source>
</evidence>
<dbReference type="Pfam" id="PF09377">
    <property type="entry name" value="SBDS_domain_II"/>
    <property type="match status" value="1"/>
</dbReference>
<dbReference type="SUPFAM" id="SSF109728">
    <property type="entry name" value="Hypothetical protein AF0491, middle domain"/>
    <property type="match status" value="1"/>
</dbReference>
<evidence type="ECO:0000313" key="13">
    <source>
        <dbReference type="Proteomes" id="UP000695022"/>
    </source>
</evidence>
<dbReference type="Pfam" id="PF01172">
    <property type="entry name" value="SBDS_N"/>
    <property type="match status" value="1"/>
</dbReference>
<feature type="domain" description="Ribosome maturation protein SDO1/SBDS central" evidence="11">
    <location>
        <begin position="110"/>
        <end position="171"/>
    </location>
</feature>
<dbReference type="NCBIfam" id="TIGR00291">
    <property type="entry name" value="RNA_SBDS"/>
    <property type="match status" value="1"/>
</dbReference>
<keyword evidence="13" id="KW-1185">Reference proteome</keyword>
<dbReference type="Pfam" id="PF20268">
    <property type="entry name" value="SBDS_C"/>
    <property type="match status" value="1"/>
</dbReference>
<dbReference type="InterPro" id="IPR046928">
    <property type="entry name" value="SDO1/SBDS_C"/>
</dbReference>
<dbReference type="InterPro" id="IPR036786">
    <property type="entry name" value="Ribosome_mat_SBDS_N_sf"/>
</dbReference>
<evidence type="ECO:0000256" key="1">
    <source>
        <dbReference type="ARBA" id="ARBA00004123"/>
    </source>
</evidence>
<keyword evidence="7" id="KW-0539">Nucleus</keyword>
<accession>A0ABM1EAL9</accession>
<dbReference type="InterPro" id="IPR018023">
    <property type="entry name" value="Ribosome_mat_SBDS_CS"/>
</dbReference>
<dbReference type="InterPro" id="IPR039100">
    <property type="entry name" value="Sdo1/SBDS-like"/>
</dbReference>
<evidence type="ECO:0000256" key="5">
    <source>
        <dbReference type="ARBA" id="ARBA00022490"/>
    </source>
</evidence>
<dbReference type="Gene3D" id="3.30.1250.10">
    <property type="entry name" value="Ribosome maturation protein SBDS, N-terminal domain"/>
    <property type="match status" value="1"/>
</dbReference>
<keyword evidence="9" id="KW-0175">Coiled coil</keyword>
<dbReference type="InterPro" id="IPR002140">
    <property type="entry name" value="Sdo1/SBDS"/>
</dbReference>
<keyword evidence="6" id="KW-0690">Ribosome biogenesis</keyword>
<organism evidence="13 14">
    <name type="scientific">Priapulus caudatus</name>
    <name type="common">Priapulid worm</name>
    <dbReference type="NCBI Taxonomy" id="37621"/>
    <lineage>
        <taxon>Eukaryota</taxon>
        <taxon>Metazoa</taxon>
        <taxon>Ecdysozoa</taxon>
        <taxon>Scalidophora</taxon>
        <taxon>Priapulida</taxon>
        <taxon>Priapulimorpha</taxon>
        <taxon>Priapulimorphida</taxon>
        <taxon>Priapulidae</taxon>
        <taxon>Priapulus</taxon>
    </lineage>
</organism>
<proteinExistence type="inferred from homology"/>
<dbReference type="Proteomes" id="UP000695022">
    <property type="component" value="Unplaced"/>
</dbReference>
<dbReference type="Gene3D" id="3.30.70.240">
    <property type="match status" value="1"/>
</dbReference>
<keyword evidence="5" id="KW-0963">Cytoplasm</keyword>
<evidence type="ECO:0000256" key="6">
    <source>
        <dbReference type="ARBA" id="ARBA00022517"/>
    </source>
</evidence>
<feature type="domain" description="Ribosome maturation protein SDO1/SBDS C-terminal" evidence="12">
    <location>
        <begin position="173"/>
        <end position="240"/>
    </location>
</feature>
<dbReference type="InterPro" id="IPR018978">
    <property type="entry name" value="SDO1/SBDS_central"/>
</dbReference>
<dbReference type="GeneID" id="106810406"/>
<feature type="domain" description="Ribosome maturation protein SDO1/SBDS N-terminal" evidence="10">
    <location>
        <begin position="15"/>
        <end position="101"/>
    </location>
</feature>
<evidence type="ECO:0000259" key="10">
    <source>
        <dbReference type="Pfam" id="PF01172"/>
    </source>
</evidence>
<comment type="subunit">
    <text evidence="8">Associates with the 60S ribosomal subunit.</text>
</comment>
<evidence type="ECO:0000256" key="2">
    <source>
        <dbReference type="ARBA" id="ARBA00004496"/>
    </source>
</evidence>
<evidence type="ECO:0000256" key="4">
    <source>
        <dbReference type="ARBA" id="ARBA00014814"/>
    </source>
</evidence>
<dbReference type="InterPro" id="IPR019783">
    <property type="entry name" value="SDO1/SBDS_N"/>
</dbReference>
<reference evidence="14" key="1">
    <citation type="submission" date="2025-08" db="UniProtKB">
        <authorList>
            <consortium name="RefSeq"/>
        </authorList>
    </citation>
    <scope>IDENTIFICATION</scope>
</reference>
<evidence type="ECO:0000256" key="3">
    <source>
        <dbReference type="ARBA" id="ARBA00007433"/>
    </source>
</evidence>
<dbReference type="RefSeq" id="XP_014669240.1">
    <property type="nucleotide sequence ID" value="XM_014813754.1"/>
</dbReference>
<comment type="subcellular location">
    <subcellularLocation>
        <location evidence="2">Cytoplasm</location>
    </subcellularLocation>
    <subcellularLocation>
        <location evidence="1">Nucleus</location>
    </subcellularLocation>
</comment>
<evidence type="ECO:0000256" key="8">
    <source>
        <dbReference type="ARBA" id="ARBA00049708"/>
    </source>
</evidence>
<sequence>MSTIFTPTNQIRLTNVAVVRMKKGGKRFEIACYKNKVLEWRTGVEKDIDEVLQSHTVFVNVSKGQVAKGDDMQRAFATGDQTEICKQILAKGELQVSEKERATQLTSTFKDIATTVADNTVNPETKRPYTVGVIERAMKDLHFSVKPNRSAKQQSLEVIKQLKETMEIERAQMRLRVVLPQKEAKKLKEKVKELAANVESERWDGDLELTCLIDPGCFRQMDDLIRSGTKGRGTLEVLSLKNIAEGDDKF</sequence>
<gene>
    <name evidence="14" type="primary">LOC106810406</name>
</gene>
<dbReference type="InterPro" id="IPR037188">
    <property type="entry name" value="Sdo1/SBDS_central_sf"/>
</dbReference>
<evidence type="ECO:0000313" key="14">
    <source>
        <dbReference type="RefSeq" id="XP_014669240.1"/>
    </source>
</evidence>
<comment type="similarity">
    <text evidence="3">Belongs to the SDO1/SBDS family.</text>
</comment>
<feature type="coiled-coil region" evidence="9">
    <location>
        <begin position="152"/>
        <end position="204"/>
    </location>
</feature>
<protein>
    <recommendedName>
        <fullName evidence="4">Ribosome maturation protein SBDS</fullName>
    </recommendedName>
</protein>
<dbReference type="Gene3D" id="1.10.10.900">
    <property type="entry name" value="SBDS protein C-terminal domain, subdomain 1"/>
    <property type="match status" value="1"/>
</dbReference>
<dbReference type="SUPFAM" id="SSF89895">
    <property type="entry name" value="FYSH domain"/>
    <property type="match status" value="1"/>
</dbReference>
<dbReference type="PANTHER" id="PTHR10927">
    <property type="entry name" value="RIBOSOME MATURATION PROTEIN SBDS"/>
    <property type="match status" value="1"/>
</dbReference>